<evidence type="ECO:0000259" key="2">
    <source>
        <dbReference type="SMART" id="SM00382"/>
    </source>
</evidence>
<comment type="caution">
    <text evidence="3">The sequence shown here is derived from an EMBL/GenBank/DDBJ whole genome shotgun (WGS) entry which is preliminary data.</text>
</comment>
<keyword evidence="4" id="KW-1185">Reference proteome</keyword>
<evidence type="ECO:0000313" key="4">
    <source>
        <dbReference type="Proteomes" id="UP000430345"/>
    </source>
</evidence>
<dbReference type="OrthoDB" id="9781481at2"/>
<evidence type="ECO:0000256" key="1">
    <source>
        <dbReference type="SAM" id="Coils"/>
    </source>
</evidence>
<dbReference type="InterPro" id="IPR027417">
    <property type="entry name" value="P-loop_NTPase"/>
</dbReference>
<reference evidence="3 4" key="1">
    <citation type="submission" date="2019-10" db="EMBL/GenBank/DDBJ databases">
        <title>The Genome Sequence of Clostridium tarantellae Isolated from Fish Brain.</title>
        <authorList>
            <person name="Bano L."/>
            <person name="Kiel M."/>
            <person name="Sales G."/>
            <person name="Doxey A.C."/>
            <person name="Mansfield M.J."/>
            <person name="Schiavone M."/>
            <person name="Rossetto O."/>
            <person name="Pirazzini M."/>
            <person name="Dobrindt U."/>
            <person name="Montecucco C."/>
        </authorList>
    </citation>
    <scope>NUCLEOTIDE SEQUENCE [LARGE SCALE GENOMIC DNA]</scope>
    <source>
        <strain evidence="3 4">DSM 3997</strain>
    </source>
</reference>
<dbReference type="AlphaFoldDB" id="A0A6I1MP20"/>
<dbReference type="RefSeq" id="WP_152891590.1">
    <property type="nucleotide sequence ID" value="NZ_WHJC01000322.1"/>
</dbReference>
<protein>
    <submittedName>
        <fullName evidence="3">AAA domain-containing protein</fullName>
    </submittedName>
</protein>
<dbReference type="InterPro" id="IPR052934">
    <property type="entry name" value="Methyl-DNA_Rec/Restrict_Enz"/>
</dbReference>
<dbReference type="PANTHER" id="PTHR37291:SF1">
    <property type="entry name" value="TYPE IV METHYL-DIRECTED RESTRICTION ENZYME ECOKMCRB SUBUNIT"/>
    <property type="match status" value="1"/>
</dbReference>
<sequence>MDYREKIKFKYNEFLSKNMLKKADDLKEYYEAFYERFNAEKLKSMDGELLLNTMFNHGNKESLVYYLEFKTYKDIPNIFGKIAGGSSFKFGVYKRKEDGKWIIGTTKNPKEATIEEAIEVAREKRDLMVKGVEIINSLPNKYDYNTYKNLEEHLITDTKGLSDTAWVHKYYHMLFPEKIDTFHTLEYQRFFMIKLLEKPKETKGRYELSSFYIKLSKELNIPVANLNYIIGELYGPYHKYWRINTVNENGESLLNEMMENECISIGWTKLGDLSKINSLGDKKAKDNLKLLINEKYMNASKSTNKIANEIYNFIKYITSEDIVVAVEGNLILAIGKVIGNYEFNAGLEFPNTIKVNWLKYFNGESLPEPKEGLKTIVNAYGKNTDNLLKIEKLLQREDTHIGLSSAIKKLKKLEGTMEQIENILQRKKQVILYGPSGTGKTYFAEKTAFELAARKAFNKNYEDLNDEELAIVQGNNLSAGLVRMCCFHPSYGYEDFIEGIKPTISENNMQTLFKLRDGIFKSLCKEAKVNADKNYYLIIDEINRGDISRIFGELITLLESNKREKNLILPLSNTLFNVPKNVFIIGTMNTSDRSITLLDTALRRRFGFIEIMPDYSLLANSIIEGLPLELWLKELNKRLCQVLGKEGRNLQIGHSYFMENNNAIQTFESLNKVILEDIIPLLEEYFYGDYESISKIIGNSLINIENGDINFDIFKPSKKDELINALLSPCAEIKTSFSVCQEDCENEDIKGEL</sequence>
<dbReference type="PANTHER" id="PTHR37291">
    <property type="entry name" value="5-METHYLCYTOSINE-SPECIFIC RESTRICTION ENZYME B"/>
    <property type="match status" value="1"/>
</dbReference>
<dbReference type="SUPFAM" id="SSF52540">
    <property type="entry name" value="P-loop containing nucleoside triphosphate hydrolases"/>
    <property type="match status" value="1"/>
</dbReference>
<dbReference type="InterPro" id="IPR011704">
    <property type="entry name" value="ATPase_dyneun-rel_AAA"/>
</dbReference>
<proteinExistence type="predicted"/>
<organism evidence="3 4">
    <name type="scientific">Clostridium tarantellae</name>
    <dbReference type="NCBI Taxonomy" id="39493"/>
    <lineage>
        <taxon>Bacteria</taxon>
        <taxon>Bacillati</taxon>
        <taxon>Bacillota</taxon>
        <taxon>Clostridia</taxon>
        <taxon>Eubacteriales</taxon>
        <taxon>Clostridiaceae</taxon>
        <taxon>Clostridium</taxon>
    </lineage>
</organism>
<accession>A0A6I1MP20</accession>
<dbReference type="InterPro" id="IPR003593">
    <property type="entry name" value="AAA+_ATPase"/>
</dbReference>
<dbReference type="GO" id="GO:0005524">
    <property type="term" value="F:ATP binding"/>
    <property type="evidence" value="ECO:0007669"/>
    <property type="project" value="InterPro"/>
</dbReference>
<name>A0A6I1MP20_9CLOT</name>
<feature type="domain" description="AAA+ ATPase" evidence="2">
    <location>
        <begin position="426"/>
        <end position="616"/>
    </location>
</feature>
<evidence type="ECO:0000313" key="3">
    <source>
        <dbReference type="EMBL" id="MPQ44804.1"/>
    </source>
</evidence>
<dbReference type="Proteomes" id="UP000430345">
    <property type="component" value="Unassembled WGS sequence"/>
</dbReference>
<dbReference type="GO" id="GO:0016887">
    <property type="term" value="F:ATP hydrolysis activity"/>
    <property type="evidence" value="ECO:0007669"/>
    <property type="project" value="InterPro"/>
</dbReference>
<feature type="coiled-coil region" evidence="1">
    <location>
        <begin position="403"/>
        <end position="430"/>
    </location>
</feature>
<dbReference type="Pfam" id="PF07728">
    <property type="entry name" value="AAA_5"/>
    <property type="match status" value="1"/>
</dbReference>
<keyword evidence="1" id="KW-0175">Coiled coil</keyword>
<dbReference type="Gene3D" id="3.40.50.300">
    <property type="entry name" value="P-loop containing nucleotide triphosphate hydrolases"/>
    <property type="match status" value="1"/>
</dbReference>
<dbReference type="SMART" id="SM00382">
    <property type="entry name" value="AAA"/>
    <property type="match status" value="1"/>
</dbReference>
<gene>
    <name evidence="3" type="ORF">GBZ86_13770</name>
</gene>
<dbReference type="EMBL" id="WHJC01000322">
    <property type="protein sequence ID" value="MPQ44804.1"/>
    <property type="molecule type" value="Genomic_DNA"/>
</dbReference>